<organism evidence="6 7">
    <name type="scientific">Parapedobacter indicus</name>
    <dbReference type="NCBI Taxonomy" id="1477437"/>
    <lineage>
        <taxon>Bacteria</taxon>
        <taxon>Pseudomonadati</taxon>
        <taxon>Bacteroidota</taxon>
        <taxon>Sphingobacteriia</taxon>
        <taxon>Sphingobacteriales</taxon>
        <taxon>Sphingobacteriaceae</taxon>
        <taxon>Parapedobacter</taxon>
    </lineage>
</organism>
<keyword evidence="4" id="KW-0812">Transmembrane</keyword>
<evidence type="ECO:0000256" key="1">
    <source>
        <dbReference type="ARBA" id="ARBA00006739"/>
    </source>
</evidence>
<evidence type="ECO:0000256" key="4">
    <source>
        <dbReference type="SAM" id="Phobius"/>
    </source>
</evidence>
<keyword evidence="4" id="KW-0472">Membrane</keyword>
<dbReference type="EMBL" id="FOQO01000001">
    <property type="protein sequence ID" value="SFH78420.1"/>
    <property type="molecule type" value="Genomic_DNA"/>
</dbReference>
<accession>A0A1I3CV84</accession>
<feature type="domain" description="Glycosyltransferase 2-like" evidence="5">
    <location>
        <begin position="55"/>
        <end position="219"/>
    </location>
</feature>
<dbReference type="AlphaFoldDB" id="A0A1I3CV84"/>
<proteinExistence type="inferred from homology"/>
<reference evidence="6 7" key="1">
    <citation type="submission" date="2016-10" db="EMBL/GenBank/DDBJ databases">
        <authorList>
            <person name="de Groot N.N."/>
        </authorList>
    </citation>
    <scope>NUCLEOTIDE SEQUENCE [LARGE SCALE GENOMIC DNA]</scope>
    <source>
        <strain evidence="6 7">RK1</strain>
    </source>
</reference>
<keyword evidence="2" id="KW-0328">Glycosyltransferase</keyword>
<evidence type="ECO:0000259" key="5">
    <source>
        <dbReference type="Pfam" id="PF00535"/>
    </source>
</evidence>
<keyword evidence="3 6" id="KW-0808">Transferase</keyword>
<dbReference type="Gene3D" id="3.90.550.10">
    <property type="entry name" value="Spore Coat Polysaccharide Biosynthesis Protein SpsA, Chain A"/>
    <property type="match status" value="1"/>
</dbReference>
<keyword evidence="4" id="KW-1133">Transmembrane helix</keyword>
<comment type="similarity">
    <text evidence="1">Belongs to the glycosyltransferase 2 family.</text>
</comment>
<dbReference type="Proteomes" id="UP000198670">
    <property type="component" value="Unassembled WGS sequence"/>
</dbReference>
<keyword evidence="7" id="KW-1185">Reference proteome</keyword>
<dbReference type="InterPro" id="IPR029044">
    <property type="entry name" value="Nucleotide-diphossugar_trans"/>
</dbReference>
<dbReference type="InterPro" id="IPR001173">
    <property type="entry name" value="Glyco_trans_2-like"/>
</dbReference>
<dbReference type="PANTHER" id="PTHR43630:SF1">
    <property type="entry name" value="POLY-BETA-1,6-N-ACETYL-D-GLUCOSAMINE SYNTHASE"/>
    <property type="match status" value="1"/>
</dbReference>
<feature type="transmembrane region" description="Helical" evidence="4">
    <location>
        <begin position="319"/>
        <end position="338"/>
    </location>
</feature>
<feature type="transmembrane region" description="Helical" evidence="4">
    <location>
        <begin position="6"/>
        <end position="31"/>
    </location>
</feature>
<feature type="transmembrane region" description="Helical" evidence="4">
    <location>
        <begin position="294"/>
        <end position="313"/>
    </location>
</feature>
<dbReference type="STRING" id="1477437.SAMN05444682_101202"/>
<evidence type="ECO:0000256" key="2">
    <source>
        <dbReference type="ARBA" id="ARBA00022676"/>
    </source>
</evidence>
<name>A0A1I3CV84_9SPHI</name>
<dbReference type="SUPFAM" id="SSF53448">
    <property type="entry name" value="Nucleotide-diphospho-sugar transferases"/>
    <property type="match status" value="1"/>
</dbReference>
<gene>
    <name evidence="6" type="ORF">SAMN05444682_101202</name>
</gene>
<dbReference type="OrthoDB" id="9800276at2"/>
<evidence type="ECO:0000256" key="3">
    <source>
        <dbReference type="ARBA" id="ARBA00022679"/>
    </source>
</evidence>
<dbReference type="GO" id="GO:0016757">
    <property type="term" value="F:glycosyltransferase activity"/>
    <property type="evidence" value="ECO:0007669"/>
    <property type="project" value="UniProtKB-KW"/>
</dbReference>
<sequence length="380" mass="43341">MDVFSQITGIAFFFLSGICGLLLIFQLYFLLSVYSKLTLYKVPSLPEKLPFYPLSVIICARNEEENLRKNLPHILGQDYPTFEVVLVNDFSEDETKWLLKDLCTQHPHLKVVEIAEHVRLKHGKKFAATLGIKAAQYEHLVFTDADCVPQSTQWLKHMNGAFAGGEEIVLGYSPYVKKSGLLNALIRFETFHTAMSYLSYALRGNAYMGVGRNLAYTKSLFFRGKGFASHMHIASGDDDLFVNQNATPHNTVICIHPEAQVWSEPKTTFSAYARQKTRHASASKAYKPSHRRMLTTQLVSAFLFYLFVIATVVVYPQYWYIGAGMYVFRLLVQLLVYYPITKKLQVKGLLWGLPLLDIAYYGYICLNGFAALFKKEVMWK</sequence>
<evidence type="ECO:0000313" key="7">
    <source>
        <dbReference type="Proteomes" id="UP000198670"/>
    </source>
</evidence>
<evidence type="ECO:0000313" key="6">
    <source>
        <dbReference type="EMBL" id="SFH78420.1"/>
    </source>
</evidence>
<protein>
    <submittedName>
        <fullName evidence="6">Glycosyltransferase, catalytic subunit of cellulose synthase and poly-beta-1,6-N-acetylglucosamine synthase</fullName>
    </submittedName>
</protein>
<dbReference type="PANTHER" id="PTHR43630">
    <property type="entry name" value="POLY-BETA-1,6-N-ACETYL-D-GLUCOSAMINE SYNTHASE"/>
    <property type="match status" value="1"/>
</dbReference>
<dbReference type="Pfam" id="PF00535">
    <property type="entry name" value="Glycos_transf_2"/>
    <property type="match status" value="1"/>
</dbReference>
<feature type="transmembrane region" description="Helical" evidence="4">
    <location>
        <begin position="350"/>
        <end position="373"/>
    </location>
</feature>